<comment type="caution">
    <text evidence="1">The sequence shown here is derived from an EMBL/GenBank/DDBJ whole genome shotgun (WGS) entry which is preliminary data.</text>
</comment>
<dbReference type="Proteomes" id="UP000319700">
    <property type="component" value="Unassembled WGS sequence"/>
</dbReference>
<name>A0A502EXW7_9FLAO</name>
<dbReference type="AlphaFoldDB" id="A0A502EXW7"/>
<dbReference type="OrthoDB" id="1331795at2"/>
<dbReference type="EMBL" id="RCZH01000004">
    <property type="protein sequence ID" value="TPG41962.1"/>
    <property type="molecule type" value="Genomic_DNA"/>
</dbReference>
<reference evidence="1 2" key="1">
    <citation type="journal article" date="2019" name="Environ. Microbiol.">
        <title>Species interactions and distinct microbial communities in high Arctic permafrost affected cryosols are associated with the CH4 and CO2 gas fluxes.</title>
        <authorList>
            <person name="Altshuler I."/>
            <person name="Hamel J."/>
            <person name="Turney S."/>
            <person name="Magnuson E."/>
            <person name="Levesque R."/>
            <person name="Greer C."/>
            <person name="Whyte L.G."/>
        </authorList>
    </citation>
    <scope>NUCLEOTIDE SEQUENCE [LARGE SCALE GENOMIC DNA]</scope>
    <source>
        <strain evidence="1 2">42</strain>
    </source>
</reference>
<evidence type="ECO:0000313" key="1">
    <source>
        <dbReference type="EMBL" id="TPG41962.1"/>
    </source>
</evidence>
<protein>
    <recommendedName>
        <fullName evidence="3">SH3 domain-containing protein</fullName>
    </recommendedName>
</protein>
<sequence>MVIFSLVVISCSNKKTNVEKTDDKKVVLVKNNTKIKELQSQVFHSVLYQNEYFYFLGKKGDFEDVTLNFNVKRLINDATIDNIFYSDEANPNQNQLYRIKDHTNKDNLNYEIVVFDEWEDKDAKIKFSLVNKKDDVWKFQYIPSSPWKQENSKRTYSQNLDLREEYLFINQKNIDSLIVLTKGLWSKEEDNDENLDTVCYKKPYYFKLKEKYKYWKNYNPIRFVSSKSKISIYTQPDTTSKVVSKLKYNDWVIVNDTVNKQSNNNNLWLDIYDRVSFRKGYILNKNLAQKPTYENLPVK</sequence>
<accession>A0A502EXW7</accession>
<gene>
    <name evidence="1" type="ORF">EAH81_06470</name>
</gene>
<evidence type="ECO:0008006" key="3">
    <source>
        <dbReference type="Google" id="ProtNLM"/>
    </source>
</evidence>
<organism evidence="1 2">
    <name type="scientific">Flavobacterium pectinovorum</name>
    <dbReference type="NCBI Taxonomy" id="29533"/>
    <lineage>
        <taxon>Bacteria</taxon>
        <taxon>Pseudomonadati</taxon>
        <taxon>Bacteroidota</taxon>
        <taxon>Flavobacteriia</taxon>
        <taxon>Flavobacteriales</taxon>
        <taxon>Flavobacteriaceae</taxon>
        <taxon>Flavobacterium</taxon>
    </lineage>
</organism>
<keyword evidence="2" id="KW-1185">Reference proteome</keyword>
<evidence type="ECO:0000313" key="2">
    <source>
        <dbReference type="Proteomes" id="UP000319700"/>
    </source>
</evidence>
<dbReference type="RefSeq" id="WP_140505024.1">
    <property type="nucleotide sequence ID" value="NZ_RCZH01000004.1"/>
</dbReference>
<proteinExistence type="predicted"/>